<dbReference type="GO" id="GO:0015344">
    <property type="term" value="F:siderophore uptake transmembrane transporter activity"/>
    <property type="evidence" value="ECO:0007669"/>
    <property type="project" value="TreeGrafter"/>
</dbReference>
<dbReference type="Proteomes" id="UP000269412">
    <property type="component" value="Unassembled WGS sequence"/>
</dbReference>
<dbReference type="InterPro" id="IPR012910">
    <property type="entry name" value="Plug_dom"/>
</dbReference>
<comment type="caution">
    <text evidence="14">The sequence shown here is derived from an EMBL/GenBank/DDBJ whole genome shotgun (WGS) entry which is preliminary data.</text>
</comment>
<feature type="chain" id="PRO_5019868351" evidence="11">
    <location>
        <begin position="20"/>
        <end position="720"/>
    </location>
</feature>
<name>A0A495DU05_9FLAO</name>
<proteinExistence type="inferred from homology"/>
<dbReference type="InterPro" id="IPR039426">
    <property type="entry name" value="TonB-dep_rcpt-like"/>
</dbReference>
<dbReference type="InterPro" id="IPR036942">
    <property type="entry name" value="Beta-barrel_TonB_sf"/>
</dbReference>
<evidence type="ECO:0000256" key="6">
    <source>
        <dbReference type="ARBA" id="ARBA00023077"/>
    </source>
</evidence>
<comment type="subcellular location">
    <subcellularLocation>
        <location evidence="1">Cell outer membrane</location>
        <topology evidence="1">Multi-pass membrane protein</topology>
    </subcellularLocation>
</comment>
<dbReference type="Gene3D" id="2.40.170.20">
    <property type="entry name" value="TonB-dependent receptor, beta-barrel domain"/>
    <property type="match status" value="1"/>
</dbReference>
<evidence type="ECO:0000256" key="4">
    <source>
        <dbReference type="ARBA" id="ARBA00022692"/>
    </source>
</evidence>
<dbReference type="InterPro" id="IPR000531">
    <property type="entry name" value="Beta-barrel_TonB"/>
</dbReference>
<accession>A0A495DU05</accession>
<dbReference type="GO" id="GO:0009279">
    <property type="term" value="C:cell outer membrane"/>
    <property type="evidence" value="ECO:0007669"/>
    <property type="project" value="UniProtKB-SubCell"/>
</dbReference>
<evidence type="ECO:0000256" key="7">
    <source>
        <dbReference type="ARBA" id="ARBA00023136"/>
    </source>
</evidence>
<evidence type="ECO:0000256" key="8">
    <source>
        <dbReference type="ARBA" id="ARBA00023170"/>
    </source>
</evidence>
<keyword evidence="7 10" id="KW-0472">Membrane</keyword>
<gene>
    <name evidence="14" type="ORF">CLV91_2669</name>
</gene>
<sequence>MLKLVTNLILFFATTVAFSQTKISGKVVNEKGNPIIGANVYLEGTYDGASSGADGVFSFETIEEGSQTLIVSALSYETHYEMGEVSYFKNRSIKMREAINELTGVTLTAGTFKAGDNSKVAVLKPLDVVTTAGALGDFVAALQTLPGTSTVSEDGRLFVRGGAAGETQVFIDGLRVFQPFNATANNIPTRGRFSPFLFKGITFSTGGYSAEYGQALSSVLLLNTEDMPKQEKTDISLMSVGGGLGHTEIWGNQSLSFNTSYINLAPYQSIIPNNQGARWNKPYESIAGEAVFRSKAEKSMFKLYTGFNHSNLDIEQEDVNYENYVPFQLKNNNLYVNASYKHFLENEWTLTSGASISSDKNKIGILTDKIDTEETASHLKVKVKKSFSSRFQLHFGAEHFSTDYEDTFTEENGTTFTSGLKENLSGVFSESDIFFSNKLAMKVGVRGEYSKTLKDFTFSPRISLAYKSSEKGQFSLAYGDFYQNPQTNFLKFDNTLKSEKTAHYIFNYQYLNDGKTFRAEAYYKEYKNLVKYDTDMPVFNSEFNNLGSGYASGVDVFWRDNKSIKNLDYWVSYSYLNTERNYLNFKEKATPNFAPTHNFSLVTKYWVEDWRSQIGASYTYGSGRPYDNPNSSNFLAEKTKSYNNLSVNWAYLISPQKILYLSVNNALGFNNVSGYQYANTPDVNGTFNRRSIRPTADTFFFVGFFWTISKDKNSNQLDNL</sequence>
<feature type="signal peptide" evidence="11">
    <location>
        <begin position="1"/>
        <end position="19"/>
    </location>
</feature>
<dbReference type="InterPro" id="IPR037066">
    <property type="entry name" value="Plug_dom_sf"/>
</dbReference>
<evidence type="ECO:0000256" key="11">
    <source>
        <dbReference type="SAM" id="SignalP"/>
    </source>
</evidence>
<evidence type="ECO:0000259" key="12">
    <source>
        <dbReference type="Pfam" id="PF00593"/>
    </source>
</evidence>
<evidence type="ECO:0000256" key="5">
    <source>
        <dbReference type="ARBA" id="ARBA00022729"/>
    </source>
</evidence>
<evidence type="ECO:0000256" key="1">
    <source>
        <dbReference type="ARBA" id="ARBA00004571"/>
    </source>
</evidence>
<keyword evidence="8 14" id="KW-0675">Receptor</keyword>
<evidence type="ECO:0000256" key="3">
    <source>
        <dbReference type="ARBA" id="ARBA00022452"/>
    </source>
</evidence>
<dbReference type="RefSeq" id="WP_121068681.1">
    <property type="nucleotide sequence ID" value="NZ_RBIQ01000010.1"/>
</dbReference>
<keyword evidence="2" id="KW-0813">Transport</keyword>
<dbReference type="Gene3D" id="2.170.130.10">
    <property type="entry name" value="TonB-dependent receptor, plug domain"/>
    <property type="match status" value="1"/>
</dbReference>
<dbReference type="PANTHER" id="PTHR30069:SF29">
    <property type="entry name" value="HEMOGLOBIN AND HEMOGLOBIN-HAPTOGLOBIN-BINDING PROTEIN 1-RELATED"/>
    <property type="match status" value="1"/>
</dbReference>
<keyword evidence="6 10" id="KW-0798">TonB box</keyword>
<keyword evidence="4" id="KW-0812">Transmembrane</keyword>
<evidence type="ECO:0000313" key="15">
    <source>
        <dbReference type="Proteomes" id="UP000269412"/>
    </source>
</evidence>
<evidence type="ECO:0000256" key="2">
    <source>
        <dbReference type="ARBA" id="ARBA00022448"/>
    </source>
</evidence>
<dbReference type="Pfam" id="PF00593">
    <property type="entry name" value="TonB_dep_Rec_b-barrel"/>
    <property type="match status" value="1"/>
</dbReference>
<evidence type="ECO:0000259" key="13">
    <source>
        <dbReference type="Pfam" id="PF07715"/>
    </source>
</evidence>
<protein>
    <submittedName>
        <fullName evidence="14">TonB-dependent receptor-like protein</fullName>
    </submittedName>
</protein>
<dbReference type="GO" id="GO:0044718">
    <property type="term" value="P:siderophore transmembrane transport"/>
    <property type="evidence" value="ECO:0007669"/>
    <property type="project" value="TreeGrafter"/>
</dbReference>
<dbReference type="SUPFAM" id="SSF56935">
    <property type="entry name" value="Porins"/>
    <property type="match status" value="1"/>
</dbReference>
<dbReference type="OrthoDB" id="1075473at2"/>
<dbReference type="PANTHER" id="PTHR30069">
    <property type="entry name" value="TONB-DEPENDENT OUTER MEMBRANE RECEPTOR"/>
    <property type="match status" value="1"/>
</dbReference>
<reference evidence="14 15" key="1">
    <citation type="submission" date="2018-10" db="EMBL/GenBank/DDBJ databases">
        <title>Genomic Encyclopedia of Archaeal and Bacterial Type Strains, Phase II (KMG-II): from individual species to whole genera.</title>
        <authorList>
            <person name="Goeker M."/>
        </authorList>
    </citation>
    <scope>NUCLEOTIDE SEQUENCE [LARGE SCALE GENOMIC DNA]</scope>
    <source>
        <strain evidence="14 15">DSM 25230</strain>
    </source>
</reference>
<evidence type="ECO:0000256" key="10">
    <source>
        <dbReference type="RuleBase" id="RU003357"/>
    </source>
</evidence>
<evidence type="ECO:0000256" key="9">
    <source>
        <dbReference type="ARBA" id="ARBA00023237"/>
    </source>
</evidence>
<dbReference type="SUPFAM" id="SSF49464">
    <property type="entry name" value="Carboxypeptidase regulatory domain-like"/>
    <property type="match status" value="1"/>
</dbReference>
<comment type="similarity">
    <text evidence="10">Belongs to the TonB-dependent receptor family.</text>
</comment>
<feature type="domain" description="TonB-dependent receptor plug" evidence="13">
    <location>
        <begin position="137"/>
        <end position="214"/>
    </location>
</feature>
<keyword evidence="9" id="KW-0998">Cell outer membrane</keyword>
<feature type="domain" description="TonB-dependent receptor-like beta-barrel" evidence="12">
    <location>
        <begin position="316"/>
        <end position="665"/>
    </location>
</feature>
<keyword evidence="5 11" id="KW-0732">Signal</keyword>
<dbReference type="Pfam" id="PF13715">
    <property type="entry name" value="CarbopepD_reg_2"/>
    <property type="match status" value="1"/>
</dbReference>
<dbReference type="Pfam" id="PF07715">
    <property type="entry name" value="Plug"/>
    <property type="match status" value="1"/>
</dbReference>
<dbReference type="AlphaFoldDB" id="A0A495DU05"/>
<dbReference type="InterPro" id="IPR008969">
    <property type="entry name" value="CarboxyPept-like_regulatory"/>
</dbReference>
<keyword evidence="15" id="KW-1185">Reference proteome</keyword>
<keyword evidence="3" id="KW-1134">Transmembrane beta strand</keyword>
<organism evidence="14 15">
    <name type="scientific">Maribacter vaceletii</name>
    <dbReference type="NCBI Taxonomy" id="1206816"/>
    <lineage>
        <taxon>Bacteria</taxon>
        <taxon>Pseudomonadati</taxon>
        <taxon>Bacteroidota</taxon>
        <taxon>Flavobacteriia</taxon>
        <taxon>Flavobacteriales</taxon>
        <taxon>Flavobacteriaceae</taxon>
        <taxon>Maribacter</taxon>
    </lineage>
</organism>
<evidence type="ECO:0000313" key="14">
    <source>
        <dbReference type="EMBL" id="RKR07908.1"/>
    </source>
</evidence>
<dbReference type="EMBL" id="RBIQ01000010">
    <property type="protein sequence ID" value="RKR07908.1"/>
    <property type="molecule type" value="Genomic_DNA"/>
</dbReference>
<dbReference type="Gene3D" id="2.60.40.1120">
    <property type="entry name" value="Carboxypeptidase-like, regulatory domain"/>
    <property type="match status" value="1"/>
</dbReference>